<dbReference type="PANTHER" id="PTHR43736">
    <property type="entry name" value="ADP-RIBOSE PYROPHOSPHATASE"/>
    <property type="match status" value="1"/>
</dbReference>
<keyword evidence="2 3" id="KW-0378">Hydrolase</keyword>
<organism evidence="5 6">
    <name type="scientific">Bacillus oleivorans</name>
    <dbReference type="NCBI Taxonomy" id="1448271"/>
    <lineage>
        <taxon>Bacteria</taxon>
        <taxon>Bacillati</taxon>
        <taxon>Bacillota</taxon>
        <taxon>Bacilli</taxon>
        <taxon>Bacillales</taxon>
        <taxon>Bacillaceae</taxon>
        <taxon>Bacillus</taxon>
    </lineage>
</organism>
<dbReference type="InterPro" id="IPR020084">
    <property type="entry name" value="NUDIX_hydrolase_CS"/>
</dbReference>
<dbReference type="RefSeq" id="WP_097158462.1">
    <property type="nucleotide sequence ID" value="NZ_JBEPMQ010000010.1"/>
</dbReference>
<name>A0A285CRW5_9BACI</name>
<protein>
    <submittedName>
        <fullName evidence="5">ADP-ribose pyrophosphatase YjhB (NUDIX family)</fullName>
    </submittedName>
</protein>
<dbReference type="PROSITE" id="PS51462">
    <property type="entry name" value="NUDIX"/>
    <property type="match status" value="1"/>
</dbReference>
<feature type="domain" description="Nudix hydrolase" evidence="4">
    <location>
        <begin position="5"/>
        <end position="124"/>
    </location>
</feature>
<dbReference type="OrthoDB" id="9816289at2"/>
<reference evidence="5 6" key="1">
    <citation type="submission" date="2017-08" db="EMBL/GenBank/DDBJ databases">
        <authorList>
            <person name="de Groot N.N."/>
        </authorList>
    </citation>
    <scope>NUCLEOTIDE SEQUENCE [LARGE SCALE GENOMIC DNA]</scope>
    <source>
        <strain evidence="5 6">JC228</strain>
    </source>
</reference>
<evidence type="ECO:0000256" key="1">
    <source>
        <dbReference type="ARBA" id="ARBA00005582"/>
    </source>
</evidence>
<comment type="similarity">
    <text evidence="1 3">Belongs to the Nudix hydrolase family.</text>
</comment>
<evidence type="ECO:0000256" key="3">
    <source>
        <dbReference type="RuleBase" id="RU003476"/>
    </source>
</evidence>
<proteinExistence type="inferred from homology"/>
<evidence type="ECO:0000313" key="6">
    <source>
        <dbReference type="Proteomes" id="UP000219546"/>
    </source>
</evidence>
<evidence type="ECO:0000256" key="2">
    <source>
        <dbReference type="ARBA" id="ARBA00022801"/>
    </source>
</evidence>
<sequence length="135" mass="15103">MSMPRHSLSAGAVVLNDEGKILLIRGLRRGWEFPGGVIELGETIQDGIIREVKEESGIDIEVIKFCGIYQNIKANVCATCWLAKAIGGEPQTSSESLEVGFFTLEEVLKMVTWSNFKERIVKILNEDEHPFYVAF</sequence>
<accession>A0A285CRW5</accession>
<dbReference type="Proteomes" id="UP000219546">
    <property type="component" value="Unassembled WGS sequence"/>
</dbReference>
<dbReference type="GO" id="GO:0016787">
    <property type="term" value="F:hydrolase activity"/>
    <property type="evidence" value="ECO:0007669"/>
    <property type="project" value="UniProtKB-KW"/>
</dbReference>
<evidence type="ECO:0000259" key="4">
    <source>
        <dbReference type="PROSITE" id="PS51462"/>
    </source>
</evidence>
<dbReference type="EMBL" id="OAOP01000004">
    <property type="protein sequence ID" value="SNX70330.1"/>
    <property type="molecule type" value="Genomic_DNA"/>
</dbReference>
<dbReference type="PROSITE" id="PS00893">
    <property type="entry name" value="NUDIX_BOX"/>
    <property type="match status" value="1"/>
</dbReference>
<dbReference type="CDD" id="cd02883">
    <property type="entry name" value="NUDIX_Hydrolase"/>
    <property type="match status" value="1"/>
</dbReference>
<keyword evidence="6" id="KW-1185">Reference proteome</keyword>
<dbReference type="Gene3D" id="3.90.79.10">
    <property type="entry name" value="Nucleoside Triphosphate Pyrophosphohydrolase"/>
    <property type="match status" value="1"/>
</dbReference>
<dbReference type="InterPro" id="IPR015797">
    <property type="entry name" value="NUDIX_hydrolase-like_dom_sf"/>
</dbReference>
<dbReference type="InterPro" id="IPR000086">
    <property type="entry name" value="NUDIX_hydrolase_dom"/>
</dbReference>
<dbReference type="InterPro" id="IPR020476">
    <property type="entry name" value="Nudix_hydrolase"/>
</dbReference>
<dbReference type="Pfam" id="PF00293">
    <property type="entry name" value="NUDIX"/>
    <property type="match status" value="1"/>
</dbReference>
<evidence type="ECO:0000313" key="5">
    <source>
        <dbReference type="EMBL" id="SNX70330.1"/>
    </source>
</evidence>
<dbReference type="AlphaFoldDB" id="A0A285CRW5"/>
<dbReference type="PANTHER" id="PTHR43736:SF1">
    <property type="entry name" value="DIHYDRONEOPTERIN TRIPHOSPHATE DIPHOSPHATASE"/>
    <property type="match status" value="1"/>
</dbReference>
<dbReference type="PRINTS" id="PR00502">
    <property type="entry name" value="NUDIXFAMILY"/>
</dbReference>
<dbReference type="SUPFAM" id="SSF55811">
    <property type="entry name" value="Nudix"/>
    <property type="match status" value="1"/>
</dbReference>
<gene>
    <name evidence="5" type="ORF">SAMN05877753_10452</name>
</gene>